<dbReference type="InterPro" id="IPR037519">
    <property type="entry name" value="LITAF_fam"/>
</dbReference>
<evidence type="ECO:0000256" key="5">
    <source>
        <dbReference type="ARBA" id="ARBA00022723"/>
    </source>
</evidence>
<sequence>MDSSSTKIVITNSGNNSTVQNLSAPPEMSVESETVDYIREPPPPYTITAQPAANQPSVIQQTITIQAPLKDKPAYFTCGVCKETSLTKVEYVNTQKTHMFAGFICGCTMWCFMCCFGALPYLIPTCKNAKHYCPNCDNFLGDYSRF</sequence>
<evidence type="ECO:0000256" key="6">
    <source>
        <dbReference type="ARBA" id="ARBA00022833"/>
    </source>
</evidence>
<name>A0ABD0SIF4_LOXSC</name>
<comment type="similarity">
    <text evidence="4">Belongs to the CDIP1/LITAF family.</text>
</comment>
<evidence type="ECO:0000259" key="10">
    <source>
        <dbReference type="PROSITE" id="PS51837"/>
    </source>
</evidence>
<reference evidence="11 12" key="1">
    <citation type="submission" date="2024-06" db="EMBL/GenBank/DDBJ databases">
        <title>A chromosome-level genome assembly of beet webworm, Loxostege sticticalis.</title>
        <authorList>
            <person name="Zhang Y."/>
        </authorList>
    </citation>
    <scope>NUCLEOTIDE SEQUENCE [LARGE SCALE GENOMIC DNA]</scope>
    <source>
        <strain evidence="11">AQ028</strain>
        <tissue evidence="11">Male pupae</tissue>
    </source>
</reference>
<keyword evidence="7 9" id="KW-0472">Membrane</keyword>
<dbReference type="SMART" id="SM00714">
    <property type="entry name" value="LITAF"/>
    <property type="match status" value="1"/>
</dbReference>
<dbReference type="Proteomes" id="UP001549921">
    <property type="component" value="Unassembled WGS sequence"/>
</dbReference>
<organism evidence="11 12">
    <name type="scientific">Loxostege sticticalis</name>
    <name type="common">Beet webworm moth</name>
    <dbReference type="NCBI Taxonomy" id="481309"/>
    <lineage>
        <taxon>Eukaryota</taxon>
        <taxon>Metazoa</taxon>
        <taxon>Ecdysozoa</taxon>
        <taxon>Arthropoda</taxon>
        <taxon>Hexapoda</taxon>
        <taxon>Insecta</taxon>
        <taxon>Pterygota</taxon>
        <taxon>Neoptera</taxon>
        <taxon>Endopterygota</taxon>
        <taxon>Lepidoptera</taxon>
        <taxon>Glossata</taxon>
        <taxon>Ditrysia</taxon>
        <taxon>Pyraloidea</taxon>
        <taxon>Crambidae</taxon>
        <taxon>Pyraustinae</taxon>
        <taxon>Loxostege</taxon>
    </lineage>
</organism>
<dbReference type="PANTHER" id="PTHR23292:SF14">
    <property type="entry name" value="FI16615P1-RELATED"/>
    <property type="match status" value="1"/>
</dbReference>
<comment type="subcellular location">
    <subcellularLocation>
        <location evidence="2">Endosome membrane</location>
        <topology evidence="2">Peripheral membrane protein</topology>
    </subcellularLocation>
    <subcellularLocation>
        <location evidence="1">Late endosome membrane</location>
    </subcellularLocation>
    <subcellularLocation>
        <location evidence="3">Lysosome membrane</location>
        <topology evidence="3">Peripheral membrane protein</topology>
        <orientation evidence="3">Cytoplasmic side</orientation>
    </subcellularLocation>
</comment>
<dbReference type="EMBL" id="JBEDNZ010000020">
    <property type="protein sequence ID" value="KAL0819628.1"/>
    <property type="molecule type" value="Genomic_DNA"/>
</dbReference>
<keyword evidence="9" id="KW-0812">Transmembrane</keyword>
<evidence type="ECO:0000256" key="1">
    <source>
        <dbReference type="ARBA" id="ARBA00004414"/>
    </source>
</evidence>
<feature type="compositionally biased region" description="Polar residues" evidence="8">
    <location>
        <begin position="1"/>
        <end position="23"/>
    </location>
</feature>
<dbReference type="InterPro" id="IPR006629">
    <property type="entry name" value="LITAF"/>
</dbReference>
<evidence type="ECO:0000313" key="12">
    <source>
        <dbReference type="Proteomes" id="UP001549921"/>
    </source>
</evidence>
<protein>
    <recommendedName>
        <fullName evidence="10">LITAF domain-containing protein</fullName>
    </recommendedName>
</protein>
<feature type="domain" description="LITAF" evidence="10">
    <location>
        <begin position="58"/>
        <end position="145"/>
    </location>
</feature>
<proteinExistence type="inferred from homology"/>
<keyword evidence="5" id="KW-0479">Metal-binding</keyword>
<dbReference type="Pfam" id="PF10601">
    <property type="entry name" value="zf-LITAF-like"/>
    <property type="match status" value="1"/>
</dbReference>
<dbReference type="GO" id="GO:0005765">
    <property type="term" value="C:lysosomal membrane"/>
    <property type="evidence" value="ECO:0007669"/>
    <property type="project" value="UniProtKB-SubCell"/>
</dbReference>
<evidence type="ECO:0000256" key="7">
    <source>
        <dbReference type="ARBA" id="ARBA00023136"/>
    </source>
</evidence>
<dbReference type="GO" id="GO:0046872">
    <property type="term" value="F:metal ion binding"/>
    <property type="evidence" value="ECO:0007669"/>
    <property type="project" value="UniProtKB-KW"/>
</dbReference>
<accession>A0ABD0SIF4</accession>
<comment type="caution">
    <text evidence="11">The sequence shown here is derived from an EMBL/GenBank/DDBJ whole genome shotgun (WGS) entry which is preliminary data.</text>
</comment>
<dbReference type="PANTHER" id="PTHR23292">
    <property type="entry name" value="LIPOPOLYSACCHARIDE-INDUCED TUMOR NECROSIS FACTOR-ALPHA FACTOR"/>
    <property type="match status" value="1"/>
</dbReference>
<evidence type="ECO:0000313" key="11">
    <source>
        <dbReference type="EMBL" id="KAL0819628.1"/>
    </source>
</evidence>
<evidence type="ECO:0000256" key="4">
    <source>
        <dbReference type="ARBA" id="ARBA00005975"/>
    </source>
</evidence>
<dbReference type="GO" id="GO:0031902">
    <property type="term" value="C:late endosome membrane"/>
    <property type="evidence" value="ECO:0007669"/>
    <property type="project" value="UniProtKB-SubCell"/>
</dbReference>
<gene>
    <name evidence="11" type="ORF">ABMA28_007705</name>
</gene>
<keyword evidence="9" id="KW-1133">Transmembrane helix</keyword>
<dbReference type="AlphaFoldDB" id="A0ABD0SIF4"/>
<dbReference type="PROSITE" id="PS51837">
    <property type="entry name" value="LITAF"/>
    <property type="match status" value="1"/>
</dbReference>
<evidence type="ECO:0000256" key="9">
    <source>
        <dbReference type="SAM" id="Phobius"/>
    </source>
</evidence>
<evidence type="ECO:0000256" key="8">
    <source>
        <dbReference type="SAM" id="MobiDB-lite"/>
    </source>
</evidence>
<evidence type="ECO:0000256" key="3">
    <source>
        <dbReference type="ARBA" id="ARBA00004630"/>
    </source>
</evidence>
<evidence type="ECO:0000256" key="2">
    <source>
        <dbReference type="ARBA" id="ARBA00004481"/>
    </source>
</evidence>
<feature type="transmembrane region" description="Helical" evidence="9">
    <location>
        <begin position="100"/>
        <end position="123"/>
    </location>
</feature>
<keyword evidence="6" id="KW-0862">Zinc</keyword>
<feature type="region of interest" description="Disordered" evidence="8">
    <location>
        <begin position="1"/>
        <end position="25"/>
    </location>
</feature>